<dbReference type="InterPro" id="IPR025997">
    <property type="entry name" value="SBP_2_dom"/>
</dbReference>
<dbReference type="InterPro" id="IPR028082">
    <property type="entry name" value="Peripla_BP_I"/>
</dbReference>
<dbReference type="GO" id="GO:0030313">
    <property type="term" value="C:cell envelope"/>
    <property type="evidence" value="ECO:0007669"/>
    <property type="project" value="UniProtKB-SubCell"/>
</dbReference>
<keyword evidence="6" id="KW-1185">Reference proteome</keyword>
<comment type="similarity">
    <text evidence="2">Belongs to the bacterial solute-binding protein 2 family.</text>
</comment>
<dbReference type="PANTHER" id="PTHR46847">
    <property type="entry name" value="D-ALLOSE-BINDING PERIPLASMIC PROTEIN-RELATED"/>
    <property type="match status" value="1"/>
</dbReference>
<accession>A0A7W8E568</accession>
<gene>
    <name evidence="5" type="ORF">HDF16_002596</name>
</gene>
<evidence type="ECO:0000256" key="3">
    <source>
        <dbReference type="ARBA" id="ARBA00022729"/>
    </source>
</evidence>
<evidence type="ECO:0000256" key="1">
    <source>
        <dbReference type="ARBA" id="ARBA00004196"/>
    </source>
</evidence>
<evidence type="ECO:0000313" key="5">
    <source>
        <dbReference type="EMBL" id="MBB5057890.1"/>
    </source>
</evidence>
<dbReference type="Pfam" id="PF13407">
    <property type="entry name" value="Peripla_BP_4"/>
    <property type="match status" value="1"/>
</dbReference>
<dbReference type="GO" id="GO:0030246">
    <property type="term" value="F:carbohydrate binding"/>
    <property type="evidence" value="ECO:0007669"/>
    <property type="project" value="UniProtKB-ARBA"/>
</dbReference>
<feature type="domain" description="Periplasmic binding protein" evidence="4">
    <location>
        <begin position="35"/>
        <end position="282"/>
    </location>
</feature>
<dbReference type="AlphaFoldDB" id="A0A7W8E568"/>
<dbReference type="EMBL" id="JACHIP010000003">
    <property type="protein sequence ID" value="MBB5057890.1"/>
    <property type="molecule type" value="Genomic_DNA"/>
</dbReference>
<dbReference type="RefSeq" id="WP_184217061.1">
    <property type="nucleotide sequence ID" value="NZ_JACHIP010000003.1"/>
</dbReference>
<protein>
    <submittedName>
        <fullName evidence="5">Ribose transport system substrate-binding protein</fullName>
    </submittedName>
</protein>
<dbReference type="Proteomes" id="UP000540989">
    <property type="component" value="Unassembled WGS sequence"/>
</dbReference>
<reference evidence="5 6" key="1">
    <citation type="submission" date="2020-08" db="EMBL/GenBank/DDBJ databases">
        <title>Genomic Encyclopedia of Type Strains, Phase IV (KMG-V): Genome sequencing to study the core and pangenomes of soil and plant-associated prokaryotes.</title>
        <authorList>
            <person name="Whitman W."/>
        </authorList>
    </citation>
    <scope>NUCLEOTIDE SEQUENCE [LARGE SCALE GENOMIC DNA]</scope>
    <source>
        <strain evidence="5 6">M8UP14</strain>
    </source>
</reference>
<proteinExistence type="inferred from homology"/>
<dbReference type="PANTHER" id="PTHR46847:SF1">
    <property type="entry name" value="D-ALLOSE-BINDING PERIPLASMIC PROTEIN-RELATED"/>
    <property type="match status" value="1"/>
</dbReference>
<organism evidence="5 6">
    <name type="scientific">Granulicella aggregans</name>
    <dbReference type="NCBI Taxonomy" id="474949"/>
    <lineage>
        <taxon>Bacteria</taxon>
        <taxon>Pseudomonadati</taxon>
        <taxon>Acidobacteriota</taxon>
        <taxon>Terriglobia</taxon>
        <taxon>Terriglobales</taxon>
        <taxon>Acidobacteriaceae</taxon>
        <taxon>Granulicella</taxon>
    </lineage>
</organism>
<comment type="caution">
    <text evidence="5">The sequence shown here is derived from an EMBL/GenBank/DDBJ whole genome shotgun (WGS) entry which is preliminary data.</text>
</comment>
<evidence type="ECO:0000259" key="4">
    <source>
        <dbReference type="Pfam" id="PF13407"/>
    </source>
</evidence>
<sequence length="332" mass="36041">MKNVGLKLLIVAVSIGSLGFTGCQYHSKKNETYYLVSNNLKLPYWKALNEGFQKAASEYDVTARLVGPDNFDPQAELDSFTRAVNSRPAGILISVADANLMRPEINSAIESGVPVITVDSDAPTSNRLYFIGTNNLSAGHLGGERLVQKLNGKGNVVFYTIKGQPNLEERLKGYKDMLADHPGIKIVDVFDTKGDPAASFDQTEQYAAKSGADKIDAFVCLESSSGKSIAEVLKRKGVTDRAVIAMDVDSETLNLIKDGNIDSTISQKPYTMGYVGLKSLDEIHHYLPKPFHNNYSVDSFSPYPVFVDTGTAIVDKVNVDIYAGSAAAVENK</sequence>
<keyword evidence="3" id="KW-0732">Signal</keyword>
<dbReference type="Gene3D" id="3.40.50.2300">
    <property type="match status" value="2"/>
</dbReference>
<evidence type="ECO:0000256" key="2">
    <source>
        <dbReference type="ARBA" id="ARBA00007639"/>
    </source>
</evidence>
<evidence type="ECO:0000313" key="6">
    <source>
        <dbReference type="Proteomes" id="UP000540989"/>
    </source>
</evidence>
<comment type="subcellular location">
    <subcellularLocation>
        <location evidence="1">Cell envelope</location>
    </subcellularLocation>
</comment>
<dbReference type="PROSITE" id="PS51257">
    <property type="entry name" value="PROKAR_LIPOPROTEIN"/>
    <property type="match status" value="1"/>
</dbReference>
<name>A0A7W8E568_9BACT</name>
<dbReference type="SUPFAM" id="SSF53822">
    <property type="entry name" value="Periplasmic binding protein-like I"/>
    <property type="match status" value="1"/>
</dbReference>